<dbReference type="RefSeq" id="WP_378263858.1">
    <property type="nucleotide sequence ID" value="NZ_JBHUKR010000006.1"/>
</dbReference>
<accession>A0ABW5FRH5</accession>
<evidence type="ECO:0000313" key="4">
    <source>
        <dbReference type="Proteomes" id="UP001597417"/>
    </source>
</evidence>
<dbReference type="Proteomes" id="UP001597417">
    <property type="component" value="Unassembled WGS sequence"/>
</dbReference>
<keyword evidence="4" id="KW-1185">Reference proteome</keyword>
<comment type="subcellular location">
    <subcellularLocation>
        <location evidence="1">Cell envelope</location>
    </subcellularLocation>
</comment>
<dbReference type="Gene3D" id="2.70.98.70">
    <property type="match status" value="1"/>
</dbReference>
<dbReference type="InterPro" id="IPR008929">
    <property type="entry name" value="Chondroitin_lyas"/>
</dbReference>
<feature type="domain" description="Heparinase II/III-like C-terminal" evidence="2">
    <location>
        <begin position="390"/>
        <end position="538"/>
    </location>
</feature>
<evidence type="ECO:0000259" key="2">
    <source>
        <dbReference type="Pfam" id="PF07940"/>
    </source>
</evidence>
<evidence type="ECO:0000256" key="1">
    <source>
        <dbReference type="ARBA" id="ARBA00004196"/>
    </source>
</evidence>
<reference evidence="4" key="1">
    <citation type="journal article" date="2019" name="Int. J. Syst. Evol. Microbiol.">
        <title>The Global Catalogue of Microorganisms (GCM) 10K type strain sequencing project: providing services to taxonomists for standard genome sequencing and annotation.</title>
        <authorList>
            <consortium name="The Broad Institute Genomics Platform"/>
            <consortium name="The Broad Institute Genome Sequencing Center for Infectious Disease"/>
            <person name="Wu L."/>
            <person name="Ma J."/>
        </authorList>
    </citation>
    <scope>NUCLEOTIDE SEQUENCE [LARGE SCALE GENOMIC DNA]</scope>
    <source>
        <strain evidence="4">CGMCC 4.7645</strain>
    </source>
</reference>
<protein>
    <submittedName>
        <fullName evidence="3">Heparinase II/III family protein</fullName>
    </submittedName>
</protein>
<gene>
    <name evidence="3" type="ORF">ACFSXZ_10590</name>
</gene>
<comment type="caution">
    <text evidence="3">The sequence shown here is derived from an EMBL/GenBank/DDBJ whole genome shotgun (WGS) entry which is preliminary data.</text>
</comment>
<dbReference type="Pfam" id="PF07940">
    <property type="entry name" value="Hepar_II_III_C"/>
    <property type="match status" value="1"/>
</dbReference>
<sequence>MVPDVTERAVWDAVDPATRGALVARADAELTREAPAPPVRTWTRAFRKNRPTADEEASVRLRERVTLFVLAAVLTDDIAPATAPPGASPYLDAAVDGLAALSEATSWGLPPHTRRRAPRGEVLPDPDEPFVDLGAAEITSLFAWADHVLGPHLDIRAPGLRRRLRREVNLRVLTPFEHTRDQRWGLDGDARWNPWIHGAVLAAALLLVEDQRRRERLVTLVVQGLDHFTATLPDDGGVEEGVAYWWHGPCRLLEALDLLAEAGMRHDEHLPLLAELIRFPHRMHLGGDWYVNAGDAPPRLPPGEPWHVLHRWGERLGDEDVRAHALCRGRERSLIIRPEAGLGRALAGLSDEGWRDAAPATRDGWLPREVWLPRVQILVAREMAGTPEGLTLAMKAGHNGERHNHLDIGSYWVALDGVPVVVDVGQPAYAAPGPGPDRHQEWPLRAEWHNVPEPGVEQQTGGHHYARDVHAETGVDQVELRADLAGAYPAGRLTRWRRSARLVRDPAHIVVEENWAPLRGIPVSLRHMLAGRVELGENWALVHSEGTLRISWRGATAELDHRMVDDPLLRRTWGESLTRLTLRVPDTGAFSVRFERAAGSYR</sequence>
<evidence type="ECO:0000313" key="3">
    <source>
        <dbReference type="EMBL" id="MFD2416770.1"/>
    </source>
</evidence>
<dbReference type="Gene3D" id="1.50.10.100">
    <property type="entry name" value="Chondroitin AC/alginate lyase"/>
    <property type="match status" value="1"/>
</dbReference>
<organism evidence="3 4">
    <name type="scientific">Amycolatopsis pigmentata</name>
    <dbReference type="NCBI Taxonomy" id="450801"/>
    <lineage>
        <taxon>Bacteria</taxon>
        <taxon>Bacillati</taxon>
        <taxon>Actinomycetota</taxon>
        <taxon>Actinomycetes</taxon>
        <taxon>Pseudonocardiales</taxon>
        <taxon>Pseudonocardiaceae</taxon>
        <taxon>Amycolatopsis</taxon>
    </lineage>
</organism>
<proteinExistence type="predicted"/>
<name>A0ABW5FRH5_9PSEU</name>
<dbReference type="EMBL" id="JBHUKR010000006">
    <property type="protein sequence ID" value="MFD2416770.1"/>
    <property type="molecule type" value="Genomic_DNA"/>
</dbReference>
<dbReference type="InterPro" id="IPR012480">
    <property type="entry name" value="Hepar_II_III_C"/>
</dbReference>